<dbReference type="RefSeq" id="WP_156191441.1">
    <property type="nucleotide sequence ID" value="NZ_CP046452.1"/>
</dbReference>
<dbReference type="AlphaFoldDB" id="A0A6B8V792"/>
<evidence type="ECO:0000313" key="1">
    <source>
        <dbReference type="EMBL" id="QGU01002.1"/>
    </source>
</evidence>
<dbReference type="EMBL" id="CP046452">
    <property type="protein sequence ID" value="QGU01002.1"/>
    <property type="molecule type" value="Genomic_DNA"/>
</dbReference>
<dbReference type="Proteomes" id="UP000427071">
    <property type="component" value="Chromosome"/>
</dbReference>
<evidence type="ECO:0000313" key="2">
    <source>
        <dbReference type="Proteomes" id="UP000427071"/>
    </source>
</evidence>
<proteinExistence type="predicted"/>
<dbReference type="KEGG" id="ckw:CKALI_00505"/>
<accession>A0A6B8V792</accession>
<organism evidence="1 2">
    <name type="scientific">Corynebacterium kalinowskii</name>
    <dbReference type="NCBI Taxonomy" id="2675216"/>
    <lineage>
        <taxon>Bacteria</taxon>
        <taxon>Bacillati</taxon>
        <taxon>Actinomycetota</taxon>
        <taxon>Actinomycetes</taxon>
        <taxon>Mycobacteriales</taxon>
        <taxon>Corynebacteriaceae</taxon>
        <taxon>Corynebacterium</taxon>
    </lineage>
</organism>
<gene>
    <name evidence="1" type="ORF">CKALI_00505</name>
</gene>
<sequence>MKFGKKSVRKLVLKIHPSPITLFDHRSKNLDDYAFWHELNTKRKTQVYGHFYANADQFHSLPPWEKSRVRALACGLSAHSAVVVSLAAARLWGMDTLAMYSFPELSPFAGKPAPSRSQWAKTCTYRYAKLPASSVVAFKNLRVATPERAVIDTARWHSFAEALTVADHYLTAVPHKKKLWAELDKIGRAKGSARARRMIKEARFGIDSAAESWARAQILDSDLPYNKLETQREVYAKGEKFYLDIVLDDFLVIEVDGRKKYQGDEDEIHRISADELQREKQIKNKGYEVVRCDWAMLRDDQLIPTLREIYSRPSRRPSRLNFS</sequence>
<evidence type="ECO:0008006" key="3">
    <source>
        <dbReference type="Google" id="ProtNLM"/>
    </source>
</evidence>
<name>A0A6B8V792_9CORY</name>
<reference evidence="2" key="1">
    <citation type="submission" date="2019-11" db="EMBL/GenBank/DDBJ databases">
        <title>Complete genome sequence of Corynebacterium kalinowskii 1959, a novel Corynebacterium species isolated from soil of a small paddock in Vilsendorf, Germany.</title>
        <authorList>
            <person name="Schaffert L."/>
            <person name="Ruwe M."/>
            <person name="Milse J."/>
            <person name="Hanuschka K."/>
            <person name="Ortseifen V."/>
            <person name="Droste J."/>
            <person name="Brandt D."/>
            <person name="Schlueter L."/>
            <person name="Kutter Y."/>
            <person name="Vinke S."/>
            <person name="Viehoefer P."/>
            <person name="Jacob L."/>
            <person name="Luebke N.-C."/>
            <person name="Schulte-Berndt E."/>
            <person name="Hain C."/>
            <person name="Linder M."/>
            <person name="Schmidt P."/>
            <person name="Wollenschlaeger L."/>
            <person name="Luttermann T."/>
            <person name="Thieme E."/>
            <person name="Hassa J."/>
            <person name="Haak M."/>
            <person name="Wittchen M."/>
            <person name="Mentz A."/>
            <person name="Persicke M."/>
            <person name="Busche T."/>
            <person name="Ruckert C."/>
        </authorList>
    </citation>
    <scope>NUCLEOTIDE SEQUENCE [LARGE SCALE GENOMIC DNA]</scope>
    <source>
        <strain evidence="2">1959</strain>
    </source>
</reference>
<protein>
    <recommendedName>
        <fullName evidence="3">DUF559 domain-containing protein</fullName>
    </recommendedName>
</protein>
<keyword evidence="2" id="KW-1185">Reference proteome</keyword>